<evidence type="ECO:0000313" key="5">
    <source>
        <dbReference type="EMBL" id="PNF26317.1"/>
    </source>
</evidence>
<dbReference type="Proteomes" id="UP000235965">
    <property type="component" value="Unassembled WGS sequence"/>
</dbReference>
<dbReference type="STRING" id="105785.A0A2J7QCL4"/>
<comment type="caution">
    <text evidence="5">The sequence shown here is derived from an EMBL/GenBank/DDBJ whole genome shotgun (WGS) entry which is preliminary data.</text>
</comment>
<dbReference type="FunCoup" id="A0A2J7QCL4">
    <property type="interactions" value="1417"/>
</dbReference>
<dbReference type="OrthoDB" id="285729at2759"/>
<dbReference type="GO" id="GO:0042273">
    <property type="term" value="P:ribosomal large subunit biogenesis"/>
    <property type="evidence" value="ECO:0007669"/>
    <property type="project" value="TreeGrafter"/>
</dbReference>
<keyword evidence="4" id="KW-0539">Nucleus</keyword>
<sequence>QVKKAWEQRRTVEQNLNDMGLAYDPNKALKIPSAKELLQPMEVVEESSDCGDEMSLHIKDYVTKELESEAKAPRVKNFRLPNNQVTWLTYLMDKYKDDYKAMARDPKNYYQETWRQIRNKIKKFKNIPEQYSKYMESHKKQSSVESS</sequence>
<gene>
    <name evidence="5" type="ORF">B7P43_G02657</name>
</gene>
<evidence type="ECO:0000256" key="3">
    <source>
        <dbReference type="ARBA" id="ARBA00015522"/>
    </source>
</evidence>
<dbReference type="Pfam" id="PF09420">
    <property type="entry name" value="Nop16"/>
    <property type="match status" value="1"/>
</dbReference>
<protein>
    <recommendedName>
        <fullName evidence="3">Nucleolar protein 16</fullName>
    </recommendedName>
</protein>
<accession>A0A2J7QCL4</accession>
<keyword evidence="6" id="KW-1185">Reference proteome</keyword>
<dbReference type="GO" id="GO:0005730">
    <property type="term" value="C:nucleolus"/>
    <property type="evidence" value="ECO:0007669"/>
    <property type="project" value="UniProtKB-SubCell"/>
</dbReference>
<evidence type="ECO:0000256" key="4">
    <source>
        <dbReference type="ARBA" id="ARBA00023242"/>
    </source>
</evidence>
<feature type="non-terminal residue" evidence="5">
    <location>
        <position position="1"/>
    </location>
</feature>
<evidence type="ECO:0000256" key="2">
    <source>
        <dbReference type="ARBA" id="ARBA00008479"/>
    </source>
</evidence>
<dbReference type="PANTHER" id="PTHR13243">
    <property type="entry name" value="HSPC111 PROTEIN-RELATED"/>
    <property type="match status" value="1"/>
</dbReference>
<dbReference type="InterPro" id="IPR019002">
    <property type="entry name" value="Ribosome_biogenesis_Nop16"/>
</dbReference>
<evidence type="ECO:0000256" key="1">
    <source>
        <dbReference type="ARBA" id="ARBA00004604"/>
    </source>
</evidence>
<dbReference type="InParanoid" id="A0A2J7QCL4"/>
<dbReference type="AlphaFoldDB" id="A0A2J7QCL4"/>
<reference evidence="5 6" key="1">
    <citation type="submission" date="2017-12" db="EMBL/GenBank/DDBJ databases">
        <title>Hemimetabolous genomes reveal molecular basis of termite eusociality.</title>
        <authorList>
            <person name="Harrison M.C."/>
            <person name="Jongepier E."/>
            <person name="Robertson H.M."/>
            <person name="Arning N."/>
            <person name="Bitard-Feildel T."/>
            <person name="Chao H."/>
            <person name="Childers C.P."/>
            <person name="Dinh H."/>
            <person name="Doddapaneni H."/>
            <person name="Dugan S."/>
            <person name="Gowin J."/>
            <person name="Greiner C."/>
            <person name="Han Y."/>
            <person name="Hu H."/>
            <person name="Hughes D.S.T."/>
            <person name="Huylmans A.-K."/>
            <person name="Kemena C."/>
            <person name="Kremer L.P.M."/>
            <person name="Lee S.L."/>
            <person name="Lopez-Ezquerra A."/>
            <person name="Mallet L."/>
            <person name="Monroy-Kuhn J.M."/>
            <person name="Moser A."/>
            <person name="Murali S.C."/>
            <person name="Muzny D.M."/>
            <person name="Otani S."/>
            <person name="Piulachs M.-D."/>
            <person name="Poelchau M."/>
            <person name="Qu J."/>
            <person name="Schaub F."/>
            <person name="Wada-Katsumata A."/>
            <person name="Worley K.C."/>
            <person name="Xie Q."/>
            <person name="Ylla G."/>
            <person name="Poulsen M."/>
            <person name="Gibbs R.A."/>
            <person name="Schal C."/>
            <person name="Richards S."/>
            <person name="Belles X."/>
            <person name="Korb J."/>
            <person name="Bornberg-Bauer E."/>
        </authorList>
    </citation>
    <scope>NUCLEOTIDE SEQUENCE [LARGE SCALE GENOMIC DNA]</scope>
    <source>
        <tissue evidence="5">Whole body</tissue>
    </source>
</reference>
<organism evidence="5 6">
    <name type="scientific">Cryptotermes secundus</name>
    <dbReference type="NCBI Taxonomy" id="105785"/>
    <lineage>
        <taxon>Eukaryota</taxon>
        <taxon>Metazoa</taxon>
        <taxon>Ecdysozoa</taxon>
        <taxon>Arthropoda</taxon>
        <taxon>Hexapoda</taxon>
        <taxon>Insecta</taxon>
        <taxon>Pterygota</taxon>
        <taxon>Neoptera</taxon>
        <taxon>Polyneoptera</taxon>
        <taxon>Dictyoptera</taxon>
        <taxon>Blattodea</taxon>
        <taxon>Blattoidea</taxon>
        <taxon>Termitoidae</taxon>
        <taxon>Kalotermitidae</taxon>
        <taxon>Cryptotermitinae</taxon>
        <taxon>Cryptotermes</taxon>
    </lineage>
</organism>
<dbReference type="PANTHER" id="PTHR13243:SF1">
    <property type="entry name" value="NUCLEOLAR PROTEIN 16"/>
    <property type="match status" value="1"/>
</dbReference>
<name>A0A2J7QCL4_9NEOP</name>
<comment type="subcellular location">
    <subcellularLocation>
        <location evidence="1">Nucleus</location>
        <location evidence="1">Nucleolus</location>
    </subcellularLocation>
</comment>
<proteinExistence type="inferred from homology"/>
<evidence type="ECO:0000313" key="6">
    <source>
        <dbReference type="Proteomes" id="UP000235965"/>
    </source>
</evidence>
<dbReference type="EMBL" id="NEVH01016289">
    <property type="protein sequence ID" value="PNF26317.1"/>
    <property type="molecule type" value="Genomic_DNA"/>
</dbReference>
<comment type="similarity">
    <text evidence="2">Belongs to the NOP16 family.</text>
</comment>